<dbReference type="AlphaFoldDB" id="A0A644Y5H7"/>
<reference evidence="1" key="1">
    <citation type="submission" date="2019-08" db="EMBL/GenBank/DDBJ databases">
        <authorList>
            <person name="Kucharzyk K."/>
            <person name="Murdoch R.W."/>
            <person name="Higgins S."/>
            <person name="Loffler F."/>
        </authorList>
    </citation>
    <scope>NUCLEOTIDE SEQUENCE</scope>
</reference>
<organism evidence="1">
    <name type="scientific">bioreactor metagenome</name>
    <dbReference type="NCBI Taxonomy" id="1076179"/>
    <lineage>
        <taxon>unclassified sequences</taxon>
        <taxon>metagenomes</taxon>
        <taxon>ecological metagenomes</taxon>
    </lineage>
</organism>
<accession>A0A644Y5H7</accession>
<proteinExistence type="predicted"/>
<dbReference type="EMBL" id="VSSQ01004116">
    <property type="protein sequence ID" value="MPM23802.1"/>
    <property type="molecule type" value="Genomic_DNA"/>
</dbReference>
<name>A0A644Y5H7_9ZZZZ</name>
<gene>
    <name evidence="1" type="ORF">SDC9_70276</name>
</gene>
<evidence type="ECO:0000313" key="1">
    <source>
        <dbReference type="EMBL" id="MPM23802.1"/>
    </source>
</evidence>
<sequence>MGNVVHHVQARHALLMQVVDGVRIFFAEDGHQHVGTGDFLLAIARGLHVHDGALDHPLETQRGLRVHLIGAGNLRGVVFDEIGERSAQIINVCGARAQHFGCAGVVKQCEQQVLHGDELVALLAGLHKGHVQADFQFLGNHLRTPLCLRFRD</sequence>
<protein>
    <submittedName>
        <fullName evidence="1">Uncharacterized protein</fullName>
    </submittedName>
</protein>
<comment type="caution">
    <text evidence="1">The sequence shown here is derived from an EMBL/GenBank/DDBJ whole genome shotgun (WGS) entry which is preliminary data.</text>
</comment>